<proteinExistence type="predicted"/>
<dbReference type="InterPro" id="IPR050661">
    <property type="entry name" value="BglG_antiterminators"/>
</dbReference>
<dbReference type="RefSeq" id="WP_132769061.1">
    <property type="nucleotide sequence ID" value="NZ_SMAB01000011.1"/>
</dbReference>
<dbReference type="Gene3D" id="1.20.58.1950">
    <property type="match status" value="1"/>
</dbReference>
<organism evidence="3 4">
    <name type="scientific">Tepidibacillus fermentans</name>
    <dbReference type="NCBI Taxonomy" id="1281767"/>
    <lineage>
        <taxon>Bacteria</taxon>
        <taxon>Bacillati</taxon>
        <taxon>Bacillota</taxon>
        <taxon>Bacilli</taxon>
        <taxon>Bacillales</taxon>
        <taxon>Bacillaceae</taxon>
        <taxon>Tepidibacillus</taxon>
    </lineage>
</organism>
<dbReference type="Proteomes" id="UP000295788">
    <property type="component" value="Unassembled WGS sequence"/>
</dbReference>
<accession>A0A4R3KF39</accession>
<name>A0A4R3KF39_9BACI</name>
<dbReference type="GO" id="GO:0003723">
    <property type="term" value="F:RNA binding"/>
    <property type="evidence" value="ECO:0007669"/>
    <property type="project" value="InterPro"/>
</dbReference>
<dbReference type="InterPro" id="IPR004341">
    <property type="entry name" value="CAT_RNA-bd_dom"/>
</dbReference>
<feature type="domain" description="PRD" evidence="2">
    <location>
        <begin position="180"/>
        <end position="288"/>
    </location>
</feature>
<dbReference type="Gene3D" id="1.20.890.100">
    <property type="match status" value="1"/>
</dbReference>
<comment type="caution">
    <text evidence="3">The sequence shown here is derived from an EMBL/GenBank/DDBJ whole genome shotgun (WGS) entry which is preliminary data.</text>
</comment>
<dbReference type="Gene3D" id="2.30.24.10">
    <property type="entry name" value="CAT RNA-binding domain"/>
    <property type="match status" value="1"/>
</dbReference>
<dbReference type="PROSITE" id="PS51372">
    <property type="entry name" value="PRD_2"/>
    <property type="match status" value="2"/>
</dbReference>
<evidence type="ECO:0000256" key="1">
    <source>
        <dbReference type="ARBA" id="ARBA00022737"/>
    </source>
</evidence>
<dbReference type="OrthoDB" id="9813552at2"/>
<dbReference type="NCBIfam" id="NF047357">
    <property type="entry name" value="antiterm_GlcT"/>
    <property type="match status" value="1"/>
</dbReference>
<evidence type="ECO:0000313" key="4">
    <source>
        <dbReference type="Proteomes" id="UP000295788"/>
    </source>
</evidence>
<dbReference type="InterPro" id="IPR011608">
    <property type="entry name" value="PRD"/>
</dbReference>
<keyword evidence="1" id="KW-0677">Repeat</keyword>
<dbReference type="Pfam" id="PF00874">
    <property type="entry name" value="PRD"/>
    <property type="match status" value="2"/>
</dbReference>
<feature type="domain" description="PRD" evidence="2">
    <location>
        <begin position="74"/>
        <end position="179"/>
    </location>
</feature>
<dbReference type="PANTHER" id="PTHR30185:SF16">
    <property type="entry name" value="PROTEIN GLCT"/>
    <property type="match status" value="1"/>
</dbReference>
<dbReference type="InterPro" id="IPR036634">
    <property type="entry name" value="PRD_sf"/>
</dbReference>
<dbReference type="InterPro" id="IPR036650">
    <property type="entry name" value="CAT_RNA-bd_dom_sf"/>
</dbReference>
<dbReference type="Gene3D" id="1.10.1790.10">
    <property type="entry name" value="PRD domain"/>
    <property type="match status" value="1"/>
</dbReference>
<dbReference type="AlphaFoldDB" id="A0A4R3KF39"/>
<dbReference type="SMART" id="SM01061">
    <property type="entry name" value="CAT_RBD"/>
    <property type="match status" value="1"/>
</dbReference>
<reference evidence="3 4" key="1">
    <citation type="submission" date="2019-03" db="EMBL/GenBank/DDBJ databases">
        <title>Genomic Encyclopedia of Type Strains, Phase IV (KMG-IV): sequencing the most valuable type-strain genomes for metagenomic binning, comparative biology and taxonomic classification.</title>
        <authorList>
            <person name="Goeker M."/>
        </authorList>
    </citation>
    <scope>NUCLEOTIDE SEQUENCE [LARGE SCALE GENOMIC DNA]</scope>
    <source>
        <strain evidence="3 4">DSM 23802</strain>
    </source>
</reference>
<gene>
    <name evidence="3" type="ORF">EDD72_11128</name>
</gene>
<protein>
    <submittedName>
        <fullName evidence="3">BglG family transcriptional antiterminator</fullName>
    </submittedName>
</protein>
<keyword evidence="4" id="KW-1185">Reference proteome</keyword>
<sequence>MKDKKTYQILRILNNNTLLAKDELGNEVVLLGKGIGFNCKKREYLVGKQLQAIEKVFTLSSDANRDSILRVLTEADDETIHAIHDVIQYIEKNSDLHFTEQFLVSFIDHISFAIKRLQQGINIDNPFLFEIRTLYPEEFALALQGLKILEQKLNLEIPEDEAGFITLHLHSLRTNQSINKMNRFSALVNQLIHVIEEELAIKIDKESIDYARLVTHLRFAIERTEQNQHLGENHPLSSLLQKEYPICYNLAWKLVKIMQNTLKTEIPKAEVVYLTMHIQRILNHINEN</sequence>
<dbReference type="PANTHER" id="PTHR30185">
    <property type="entry name" value="CRYPTIC BETA-GLUCOSIDE BGL OPERON ANTITERMINATOR"/>
    <property type="match status" value="1"/>
</dbReference>
<dbReference type="SUPFAM" id="SSF50151">
    <property type="entry name" value="SacY-like RNA-binding domain"/>
    <property type="match status" value="1"/>
</dbReference>
<evidence type="ECO:0000313" key="3">
    <source>
        <dbReference type="EMBL" id="TCS81790.1"/>
    </source>
</evidence>
<dbReference type="SUPFAM" id="SSF63520">
    <property type="entry name" value="PTS-regulatory domain, PRD"/>
    <property type="match status" value="2"/>
</dbReference>
<dbReference type="EMBL" id="SMAB01000011">
    <property type="protein sequence ID" value="TCS81790.1"/>
    <property type="molecule type" value="Genomic_DNA"/>
</dbReference>
<dbReference type="Pfam" id="PF03123">
    <property type="entry name" value="CAT_RBD"/>
    <property type="match status" value="1"/>
</dbReference>
<dbReference type="GO" id="GO:0006355">
    <property type="term" value="P:regulation of DNA-templated transcription"/>
    <property type="evidence" value="ECO:0007669"/>
    <property type="project" value="InterPro"/>
</dbReference>
<evidence type="ECO:0000259" key="2">
    <source>
        <dbReference type="PROSITE" id="PS51372"/>
    </source>
</evidence>